<dbReference type="AlphaFoldDB" id="A0A6G9W260"/>
<proteinExistence type="predicted"/>
<name>A0A6G9W260_9ZZZZ</name>
<evidence type="ECO:0008006" key="2">
    <source>
        <dbReference type="Google" id="ProtNLM"/>
    </source>
</evidence>
<accession>A0A6G9W260</accession>
<organism evidence="1">
    <name type="scientific">unidentified</name>
    <dbReference type="NCBI Taxonomy" id="32644"/>
    <lineage>
        <taxon>unclassified sequences</taxon>
    </lineage>
</organism>
<dbReference type="EMBL" id="MN379555">
    <property type="protein sequence ID" value="QIR82150.1"/>
    <property type="molecule type" value="Genomic_DNA"/>
</dbReference>
<protein>
    <recommendedName>
        <fullName evidence="2">Capsid protein</fullName>
    </recommendedName>
</protein>
<sequence>MPRRGYKRPRRTKRKYSVQQKAFGFDAAKDTTSQIEVVPSTTTEGTRKVKNITVSATCGPPEAEAPLYWAIVYVPEGTSPGGLNIATTAGQSTGLYEPNQFVMNCGVIDPSAGPIRFWSPLARNLNDGDRIYLLIRHLATVTIPIRTLIRYAIAY</sequence>
<reference evidence="1" key="1">
    <citation type="submission" date="2019-08" db="EMBL/GenBank/DDBJ databases">
        <title>Identification of single stranded DNA viruses in chicken tracheal swab swabs.</title>
        <authorList>
            <person name="Chrzastek K."/>
            <person name="Kapczynski D."/>
            <person name="Kulkarni A."/>
            <person name="Chappell L."/>
            <person name="Schmidlin K."/>
            <person name="Varsani A."/>
        </authorList>
    </citation>
    <scope>NUCLEOTIDE SEQUENCE</scope>
    <source>
        <strain evidence="1">Mg8_674</strain>
    </source>
</reference>
<evidence type="ECO:0000313" key="1">
    <source>
        <dbReference type="EMBL" id="QIR82150.1"/>
    </source>
</evidence>